<name>A0A943EH78_9FIRM</name>
<reference evidence="2" key="1">
    <citation type="submission" date="2021-02" db="EMBL/GenBank/DDBJ databases">
        <title>Infant gut strain persistence is associated with maternal origin, phylogeny, and functional potential including surface adhesion and iron acquisition.</title>
        <authorList>
            <person name="Lou Y.C."/>
        </authorList>
    </citation>
    <scope>NUCLEOTIDE SEQUENCE</scope>
    <source>
        <strain evidence="2">L3_106_000M1_dasL3_106_000M1_concoct_15</strain>
    </source>
</reference>
<dbReference type="OMA" id="TRVECRF"/>
<dbReference type="PANTHER" id="PTHR35810">
    <property type="entry name" value="CYTOPLASMIC PROTEIN-RELATED"/>
    <property type="match status" value="1"/>
</dbReference>
<organism evidence="2 3">
    <name type="scientific">Acidaminococcus intestini</name>
    <dbReference type="NCBI Taxonomy" id="187327"/>
    <lineage>
        <taxon>Bacteria</taxon>
        <taxon>Bacillati</taxon>
        <taxon>Bacillota</taxon>
        <taxon>Negativicutes</taxon>
        <taxon>Acidaminococcales</taxon>
        <taxon>Acidaminococcaceae</taxon>
        <taxon>Acidaminococcus</taxon>
    </lineage>
</organism>
<protein>
    <submittedName>
        <fullName evidence="2">Virulence RhuM family protein</fullName>
    </submittedName>
</protein>
<dbReference type="PANTHER" id="PTHR35810:SF1">
    <property type="entry name" value="CYTOPLASMIC PROTEIN"/>
    <property type="match status" value="1"/>
</dbReference>
<accession>A0A943EH78</accession>
<dbReference type="AlphaFoldDB" id="A0A943EH78"/>
<gene>
    <name evidence="2" type="ORF">KHX13_05620</name>
</gene>
<dbReference type="InterPro" id="IPR011204">
    <property type="entry name" value="Virulence_RhuM-like"/>
</dbReference>
<feature type="region of interest" description="Disordered" evidence="1">
    <location>
        <begin position="308"/>
        <end position="335"/>
    </location>
</feature>
<evidence type="ECO:0000256" key="1">
    <source>
        <dbReference type="SAM" id="MobiDB-lite"/>
    </source>
</evidence>
<dbReference type="PIRSF" id="PIRSF015268">
    <property type="entry name" value="Virulence_RhuM"/>
    <property type="match status" value="1"/>
</dbReference>
<dbReference type="Proteomes" id="UP000754226">
    <property type="component" value="Unassembled WGS sequence"/>
</dbReference>
<comment type="caution">
    <text evidence="2">The sequence shown here is derived from an EMBL/GenBank/DDBJ whole genome shotgun (WGS) entry which is preliminary data.</text>
</comment>
<dbReference type="EMBL" id="JAGZCZ010000005">
    <property type="protein sequence ID" value="MBS5519793.1"/>
    <property type="molecule type" value="Genomic_DNA"/>
</dbReference>
<evidence type="ECO:0000313" key="2">
    <source>
        <dbReference type="EMBL" id="MBS5519793.1"/>
    </source>
</evidence>
<sequence length="335" mass="39313">MDNIIIYNTEDGQSNVRLYAKDGTVWMTQAQMAELFQCTRSNVNLHLQAIYREGELIEQATCKEFLQVRKEGLREVQRKISFYSLDAILAVGFRVRSPRGTQFRRWANTTLKEYMQKGFVIDDDRLKNPDGRPDYFDELLERIRDIRASEKRFYQKLRDLFALSSDYDKTDKVTQQFFSETQNKLIYGVTGKTAADLIIDRANPQKPNMALTSWSGAIVRKKDIIIAKNYLSKDEIDSLNRLVTIFLESAELRVKMRKDLTLDYWHQAVNKLLSDHDIPVLHDRGRHSHREMVQLMDTAYDIFDERRKQEEARQADEDDLAELESEIPTIQSRKK</sequence>
<dbReference type="RefSeq" id="WP_014128640.1">
    <property type="nucleotide sequence ID" value="NZ_CAUEXV010000017.1"/>
</dbReference>
<evidence type="ECO:0000313" key="3">
    <source>
        <dbReference type="Proteomes" id="UP000754226"/>
    </source>
</evidence>
<proteinExistence type="predicted"/>
<feature type="compositionally biased region" description="Acidic residues" evidence="1">
    <location>
        <begin position="316"/>
        <end position="325"/>
    </location>
</feature>
<dbReference type="Pfam" id="PF13310">
    <property type="entry name" value="Virulence_RhuM"/>
    <property type="match status" value="1"/>
</dbReference>